<feature type="compositionally biased region" description="Basic and acidic residues" evidence="1">
    <location>
        <begin position="1"/>
        <end position="15"/>
    </location>
</feature>
<evidence type="ECO:0000313" key="3">
    <source>
        <dbReference type="Proteomes" id="UP000799291"/>
    </source>
</evidence>
<feature type="region of interest" description="Disordered" evidence="1">
    <location>
        <begin position="1"/>
        <end position="24"/>
    </location>
</feature>
<dbReference type="EMBL" id="MU005570">
    <property type="protein sequence ID" value="KAF2690779.1"/>
    <property type="molecule type" value="Genomic_DNA"/>
</dbReference>
<name>A0A6G1JKU7_9PLEO</name>
<evidence type="ECO:0000313" key="2">
    <source>
        <dbReference type="EMBL" id="KAF2690779.1"/>
    </source>
</evidence>
<reference evidence="2" key="1">
    <citation type="journal article" date="2020" name="Stud. Mycol.">
        <title>101 Dothideomycetes genomes: a test case for predicting lifestyles and emergence of pathogens.</title>
        <authorList>
            <person name="Haridas S."/>
            <person name="Albert R."/>
            <person name="Binder M."/>
            <person name="Bloem J."/>
            <person name="Labutti K."/>
            <person name="Salamov A."/>
            <person name="Andreopoulos B."/>
            <person name="Baker S."/>
            <person name="Barry K."/>
            <person name="Bills G."/>
            <person name="Bluhm B."/>
            <person name="Cannon C."/>
            <person name="Castanera R."/>
            <person name="Culley D."/>
            <person name="Daum C."/>
            <person name="Ezra D."/>
            <person name="Gonzalez J."/>
            <person name="Henrissat B."/>
            <person name="Kuo A."/>
            <person name="Liang C."/>
            <person name="Lipzen A."/>
            <person name="Lutzoni F."/>
            <person name="Magnuson J."/>
            <person name="Mondo S."/>
            <person name="Nolan M."/>
            <person name="Ohm R."/>
            <person name="Pangilinan J."/>
            <person name="Park H.-J."/>
            <person name="Ramirez L."/>
            <person name="Alfaro M."/>
            <person name="Sun H."/>
            <person name="Tritt A."/>
            <person name="Yoshinaga Y."/>
            <person name="Zwiers L.-H."/>
            <person name="Turgeon B."/>
            <person name="Goodwin S."/>
            <person name="Spatafora J."/>
            <person name="Crous P."/>
            <person name="Grigoriev I."/>
        </authorList>
    </citation>
    <scope>NUCLEOTIDE SEQUENCE</scope>
    <source>
        <strain evidence="2">CBS 122367</strain>
    </source>
</reference>
<protein>
    <submittedName>
        <fullName evidence="2">Uncharacterized protein</fullName>
    </submittedName>
</protein>
<dbReference type="AlphaFoldDB" id="A0A6G1JKU7"/>
<evidence type="ECO:0000256" key="1">
    <source>
        <dbReference type="SAM" id="MobiDB-lite"/>
    </source>
</evidence>
<organism evidence="2 3">
    <name type="scientific">Lentithecium fluviatile CBS 122367</name>
    <dbReference type="NCBI Taxonomy" id="1168545"/>
    <lineage>
        <taxon>Eukaryota</taxon>
        <taxon>Fungi</taxon>
        <taxon>Dikarya</taxon>
        <taxon>Ascomycota</taxon>
        <taxon>Pezizomycotina</taxon>
        <taxon>Dothideomycetes</taxon>
        <taxon>Pleosporomycetidae</taxon>
        <taxon>Pleosporales</taxon>
        <taxon>Massarineae</taxon>
        <taxon>Lentitheciaceae</taxon>
        <taxon>Lentithecium</taxon>
    </lineage>
</organism>
<sequence>MAGGERRPSGDRTQRGTELLGGSAAEGGVGLEAASARGLAVCGGGRLQSGVQGPQAPLRVMSFIRSSANTPIGPARMGIGTLQ</sequence>
<accession>A0A6G1JKU7</accession>
<keyword evidence="3" id="KW-1185">Reference proteome</keyword>
<gene>
    <name evidence="2" type="ORF">K458DRAFT_62759</name>
</gene>
<proteinExistence type="predicted"/>
<dbReference type="Proteomes" id="UP000799291">
    <property type="component" value="Unassembled WGS sequence"/>
</dbReference>